<evidence type="ECO:0000256" key="1">
    <source>
        <dbReference type="SAM" id="MobiDB-lite"/>
    </source>
</evidence>
<reference evidence="3 4" key="1">
    <citation type="journal article" date="2013" name="MBio">
        <title>Genome sequencing of the plant pathogen Taphrina deformans, the causal agent of peach leaf curl.</title>
        <authorList>
            <person name="Cisse O.H."/>
            <person name="Almeida J.M.G.C.F."/>
            <person name="Fonseca A."/>
            <person name="Kumar A.A."/>
            <person name="Salojaervi J."/>
            <person name="Overmyer K."/>
            <person name="Hauser P.M."/>
            <person name="Pagni M."/>
        </authorList>
    </citation>
    <scope>NUCLEOTIDE SEQUENCE [LARGE SCALE GENOMIC DNA]</scope>
    <source>
        <strain evidence="4">PYCC 5710 / ATCC 11124 / CBS 356.35 / IMI 108563 / JCM 9778 / NBRC 8474</strain>
    </source>
</reference>
<keyword evidence="2" id="KW-0812">Transmembrane</keyword>
<proteinExistence type="predicted"/>
<dbReference type="AlphaFoldDB" id="R4X6F2"/>
<feature type="region of interest" description="Disordered" evidence="1">
    <location>
        <begin position="1"/>
        <end position="27"/>
    </location>
</feature>
<evidence type="ECO:0000313" key="4">
    <source>
        <dbReference type="Proteomes" id="UP000013776"/>
    </source>
</evidence>
<sequence>MHTARVLRAEDEPASRKHHAQTTGKRFARLRNVPPELLPLAVVLALGVGAGVFSMGRALLSDPTVPIPPIFMRCPDTQEANHGS</sequence>
<dbReference type="Proteomes" id="UP000013776">
    <property type="component" value="Unassembled WGS sequence"/>
</dbReference>
<keyword evidence="2" id="KW-0472">Membrane</keyword>
<keyword evidence="2" id="KW-1133">Transmembrane helix</keyword>
<organism evidence="3 4">
    <name type="scientific">Taphrina deformans (strain PYCC 5710 / ATCC 11124 / CBS 356.35 / IMI 108563 / JCM 9778 / NBRC 8474)</name>
    <name type="common">Peach leaf curl fungus</name>
    <name type="synonym">Lalaria deformans</name>
    <dbReference type="NCBI Taxonomy" id="1097556"/>
    <lineage>
        <taxon>Eukaryota</taxon>
        <taxon>Fungi</taxon>
        <taxon>Dikarya</taxon>
        <taxon>Ascomycota</taxon>
        <taxon>Taphrinomycotina</taxon>
        <taxon>Taphrinomycetes</taxon>
        <taxon>Taphrinales</taxon>
        <taxon>Taphrinaceae</taxon>
        <taxon>Taphrina</taxon>
    </lineage>
</organism>
<keyword evidence="4" id="KW-1185">Reference proteome</keyword>
<evidence type="ECO:0000313" key="3">
    <source>
        <dbReference type="EMBL" id="CCG80640.1"/>
    </source>
</evidence>
<name>R4X6F2_TAPDE</name>
<protein>
    <submittedName>
        <fullName evidence="3">Uncharacterized protein</fullName>
    </submittedName>
</protein>
<dbReference type="VEuPathDB" id="FungiDB:TAPDE_000171"/>
<dbReference type="InterPro" id="IPR010530">
    <property type="entry name" value="B12D"/>
</dbReference>
<evidence type="ECO:0000256" key="2">
    <source>
        <dbReference type="SAM" id="Phobius"/>
    </source>
</evidence>
<dbReference type="Pfam" id="PF06522">
    <property type="entry name" value="B12D"/>
    <property type="match status" value="1"/>
</dbReference>
<gene>
    <name evidence="3" type="ORF">TAPDE_000171</name>
</gene>
<dbReference type="EMBL" id="CAHR02000004">
    <property type="protein sequence ID" value="CCG80640.1"/>
    <property type="molecule type" value="Genomic_DNA"/>
</dbReference>
<comment type="caution">
    <text evidence="3">The sequence shown here is derived from an EMBL/GenBank/DDBJ whole genome shotgun (WGS) entry which is preliminary data.</text>
</comment>
<accession>R4X6F2</accession>
<feature type="transmembrane region" description="Helical" evidence="2">
    <location>
        <begin position="37"/>
        <end position="60"/>
    </location>
</feature>